<comment type="caution">
    <text evidence="7">The sequence shown here is derived from an EMBL/GenBank/DDBJ whole genome shotgun (WGS) entry which is preliminary data.</text>
</comment>
<evidence type="ECO:0000313" key="8">
    <source>
        <dbReference type="Proteomes" id="UP000291343"/>
    </source>
</evidence>
<dbReference type="PANTHER" id="PTHR12126">
    <property type="entry name" value="NADH-UBIQUINONE OXIDOREDUCTASE 39 KDA SUBUNIT-RELATED"/>
    <property type="match status" value="1"/>
</dbReference>
<evidence type="ECO:0000256" key="2">
    <source>
        <dbReference type="ARBA" id="ARBA00040720"/>
    </source>
</evidence>
<dbReference type="STRING" id="195883.A0A482XTL8"/>
<dbReference type="SMR" id="A0A482XTL8"/>
<dbReference type="Pfam" id="PF01370">
    <property type="entry name" value="Epimerase"/>
    <property type="match status" value="1"/>
</dbReference>
<evidence type="ECO:0000256" key="5">
    <source>
        <dbReference type="ARBA" id="ARBA00046455"/>
    </source>
</evidence>
<gene>
    <name evidence="7" type="ORF">LSTR_LSTR012467</name>
</gene>
<proteinExistence type="inferred from homology"/>
<dbReference type="FunCoup" id="A0A482XTL8">
    <property type="interactions" value="1597"/>
</dbReference>
<protein>
    <recommendedName>
        <fullName evidence="2">NADH dehydrogenase [ubiquinone] 1 alpha subcomplex subunit 9, mitochondrial</fullName>
    </recommendedName>
    <alternativeName>
        <fullName evidence="4">Complex I-39kD</fullName>
    </alternativeName>
    <alternativeName>
        <fullName evidence="3">NADH-ubiquinone oxidoreductase 39 kDa subunit</fullName>
    </alternativeName>
</protein>
<dbReference type="SUPFAM" id="SSF51735">
    <property type="entry name" value="NAD(P)-binding Rossmann-fold domains"/>
    <property type="match status" value="1"/>
</dbReference>
<dbReference type="InterPro" id="IPR036291">
    <property type="entry name" value="NAD(P)-bd_dom_sf"/>
</dbReference>
<keyword evidence="8" id="KW-1185">Reference proteome</keyword>
<evidence type="ECO:0000256" key="4">
    <source>
        <dbReference type="ARBA" id="ARBA00043145"/>
    </source>
</evidence>
<dbReference type="PANTHER" id="PTHR12126:SF11">
    <property type="entry name" value="NADH DEHYDROGENASE [UBIQUINONE] 1 ALPHA SUBCOMPLEX SUBUNIT 9, MITOCHONDRIAL"/>
    <property type="match status" value="1"/>
</dbReference>
<dbReference type="GO" id="GO:0005739">
    <property type="term" value="C:mitochondrion"/>
    <property type="evidence" value="ECO:0007669"/>
    <property type="project" value="TreeGrafter"/>
</dbReference>
<dbReference type="OrthoDB" id="275457at2759"/>
<dbReference type="CDD" id="cd05271">
    <property type="entry name" value="NDUFA9_like_SDR_a"/>
    <property type="match status" value="1"/>
</dbReference>
<evidence type="ECO:0000256" key="1">
    <source>
        <dbReference type="ARBA" id="ARBA00038501"/>
    </source>
</evidence>
<reference evidence="7 8" key="1">
    <citation type="journal article" date="2017" name="Gigascience">
        <title>Genome sequence of the small brown planthopper, Laodelphax striatellus.</title>
        <authorList>
            <person name="Zhu J."/>
            <person name="Jiang F."/>
            <person name="Wang X."/>
            <person name="Yang P."/>
            <person name="Bao Y."/>
            <person name="Zhao W."/>
            <person name="Wang W."/>
            <person name="Lu H."/>
            <person name="Wang Q."/>
            <person name="Cui N."/>
            <person name="Li J."/>
            <person name="Chen X."/>
            <person name="Luo L."/>
            <person name="Yu J."/>
            <person name="Kang L."/>
            <person name="Cui F."/>
        </authorList>
    </citation>
    <scope>NUCLEOTIDE SEQUENCE [LARGE SCALE GENOMIC DNA]</scope>
    <source>
        <strain evidence="7">Lst14</strain>
    </source>
</reference>
<dbReference type="GO" id="GO:0044877">
    <property type="term" value="F:protein-containing complex binding"/>
    <property type="evidence" value="ECO:0007669"/>
    <property type="project" value="TreeGrafter"/>
</dbReference>
<dbReference type="AlphaFoldDB" id="A0A482XTL8"/>
<dbReference type="EMBL" id="QKKF02000793">
    <property type="protein sequence ID" value="RZF48984.1"/>
    <property type="molecule type" value="Genomic_DNA"/>
</dbReference>
<accession>A0A482XTL8</accession>
<evidence type="ECO:0000259" key="6">
    <source>
        <dbReference type="Pfam" id="PF01370"/>
    </source>
</evidence>
<dbReference type="InterPro" id="IPR001509">
    <property type="entry name" value="Epimerase_deHydtase"/>
</dbReference>
<evidence type="ECO:0000313" key="7">
    <source>
        <dbReference type="EMBL" id="RZF48984.1"/>
    </source>
</evidence>
<dbReference type="Proteomes" id="UP000291343">
    <property type="component" value="Unassembled WGS sequence"/>
</dbReference>
<sequence>MAALVQNGINLSKKQILPVASAASTTLAQKAKYATKAEDIEPLKYVSVPTLKRGTGGRSSFSGIVATVFGSSGCLGAYVVNRLGKIGTQLILPYRGEYYDVHPKRVAGDLGQVLFHHYNIKDEDSVRKAIKYSNVVINLVGRDWETKNFSFEEVNVHAPRRLARIARELGVEKFIHVSDANASPDPPVGTSLIYSVTRDVICRCTRRVRRLLSSPCSLETWLRLLSTRLRIDSIFFSVLFCRYFTHIFRHQGRYMPMYKKGEETIKQPVFAGDVAQAIVHAAKDRDSRGKTYLGYGPHRYRLSDLVDYFHALVNRDYESWGYKRYDIKYDPFFLLRAKINEKFTLSWPIGFVHPEYIERESISDPIAVEDFTLEDLGVNLTPIEDMAPWLLEYTRTNRYYDEEIRLFHKIQKPQPVKGI</sequence>
<organism evidence="7 8">
    <name type="scientific">Laodelphax striatellus</name>
    <name type="common">Small brown planthopper</name>
    <name type="synonym">Delphax striatella</name>
    <dbReference type="NCBI Taxonomy" id="195883"/>
    <lineage>
        <taxon>Eukaryota</taxon>
        <taxon>Metazoa</taxon>
        <taxon>Ecdysozoa</taxon>
        <taxon>Arthropoda</taxon>
        <taxon>Hexapoda</taxon>
        <taxon>Insecta</taxon>
        <taxon>Pterygota</taxon>
        <taxon>Neoptera</taxon>
        <taxon>Paraneoptera</taxon>
        <taxon>Hemiptera</taxon>
        <taxon>Auchenorrhyncha</taxon>
        <taxon>Fulgoroidea</taxon>
        <taxon>Delphacidae</taxon>
        <taxon>Criomorphinae</taxon>
        <taxon>Laodelphax</taxon>
    </lineage>
</organism>
<comment type="similarity">
    <text evidence="1">Belongs to the complex I NDUFA9 subunit family.</text>
</comment>
<evidence type="ECO:0000256" key="3">
    <source>
        <dbReference type="ARBA" id="ARBA00042000"/>
    </source>
</evidence>
<feature type="domain" description="NAD-dependent epimerase/dehydratase" evidence="6">
    <location>
        <begin position="67"/>
        <end position="178"/>
    </location>
</feature>
<comment type="subunit">
    <text evidence="5">Complex I is composed of 45 different subunits. This a component of the hydrophobic protein fraction. Interacts with BLOC1S1. Interacts with SLC2A4. Interacts with CLOCK. Interacts with RAB5IF.</text>
</comment>
<dbReference type="InterPro" id="IPR051207">
    <property type="entry name" value="ComplexI_NDUFA9_subunit"/>
</dbReference>
<dbReference type="InParanoid" id="A0A482XTL8"/>
<dbReference type="Gene3D" id="3.40.50.720">
    <property type="entry name" value="NAD(P)-binding Rossmann-like Domain"/>
    <property type="match status" value="1"/>
</dbReference>
<name>A0A482XTL8_LAOST</name>